<feature type="domain" description="Glycosyltransferase subfamily 4-like N-terminal" evidence="2">
    <location>
        <begin position="76"/>
        <end position="179"/>
    </location>
</feature>
<dbReference type="PANTHER" id="PTHR45947">
    <property type="entry name" value="SULFOQUINOVOSYL TRANSFERASE SQD2"/>
    <property type="match status" value="1"/>
</dbReference>
<dbReference type="SUPFAM" id="SSF53756">
    <property type="entry name" value="UDP-Glycosyltransferase/glycogen phosphorylase"/>
    <property type="match status" value="1"/>
</dbReference>
<accession>A0A4S1CK87</accession>
<dbReference type="EMBL" id="SRSC01000001">
    <property type="protein sequence ID" value="TGU74138.1"/>
    <property type="molecule type" value="Genomic_DNA"/>
</dbReference>
<sequence>MQNMLRLSAAQGHENYLVCGVPAGDIPVLDCIDRDRCRFVLFDGPDLAFPIPGMSDVMPYPSTVFGKLTEEQLLAYQQAFTGKILQAAREFSPDVIHSHHLWLVTAITRRILPDIPMVTSCHSTDLRQFIECEHLRPQVYEDCRKIERILALSKDQSQMIQSLYQVDDHRIDIVGAGFNQEIFNWGPKEALPIQLLYAGKLSFAKGVDWLLRACRQVAALPVHLHLAGSGGGHEAEVCRALAEELAIQVTFHGNLSQPQLAALMRNAHIFILPSFYEGLPLVLLEALASGCRIITTKLPGSHELLKNVRPDLVQFVNLPPLQTVDRPSPEHWHSLEAQLAEAIRHMVNLARIPPAPAASEAGELKAFHTWEMVFSRVMTNYRQALSA</sequence>
<dbReference type="PANTHER" id="PTHR45947:SF3">
    <property type="entry name" value="SULFOQUINOVOSYL TRANSFERASE SQD2"/>
    <property type="match status" value="1"/>
</dbReference>
<dbReference type="InterPro" id="IPR028098">
    <property type="entry name" value="Glyco_trans_4-like_N"/>
</dbReference>
<comment type="caution">
    <text evidence="3">The sequence shown here is derived from an EMBL/GenBank/DDBJ whole genome shotgun (WGS) entry which is preliminary data.</text>
</comment>
<dbReference type="InterPro" id="IPR001296">
    <property type="entry name" value="Glyco_trans_1"/>
</dbReference>
<dbReference type="GO" id="GO:0016757">
    <property type="term" value="F:glycosyltransferase activity"/>
    <property type="evidence" value="ECO:0007669"/>
    <property type="project" value="InterPro"/>
</dbReference>
<dbReference type="Pfam" id="PF13439">
    <property type="entry name" value="Glyco_transf_4"/>
    <property type="match status" value="1"/>
</dbReference>
<dbReference type="AlphaFoldDB" id="A0A4S1CK87"/>
<dbReference type="InterPro" id="IPR050194">
    <property type="entry name" value="Glycosyltransferase_grp1"/>
</dbReference>
<proteinExistence type="predicted"/>
<evidence type="ECO:0000259" key="2">
    <source>
        <dbReference type="Pfam" id="PF13439"/>
    </source>
</evidence>
<dbReference type="Proteomes" id="UP000306416">
    <property type="component" value="Unassembled WGS sequence"/>
</dbReference>
<dbReference type="CDD" id="cd03801">
    <property type="entry name" value="GT4_PimA-like"/>
    <property type="match status" value="1"/>
</dbReference>
<dbReference type="Gene3D" id="3.40.50.2000">
    <property type="entry name" value="Glycogen Phosphorylase B"/>
    <property type="match status" value="2"/>
</dbReference>
<protein>
    <submittedName>
        <fullName evidence="3">Glycosyltransferase</fullName>
    </submittedName>
</protein>
<evidence type="ECO:0000313" key="4">
    <source>
        <dbReference type="Proteomes" id="UP000306416"/>
    </source>
</evidence>
<evidence type="ECO:0000259" key="1">
    <source>
        <dbReference type="Pfam" id="PF00534"/>
    </source>
</evidence>
<evidence type="ECO:0000313" key="3">
    <source>
        <dbReference type="EMBL" id="TGU74138.1"/>
    </source>
</evidence>
<gene>
    <name evidence="3" type="ORF">E4633_01330</name>
</gene>
<keyword evidence="3" id="KW-0808">Transferase</keyword>
<feature type="domain" description="Glycosyl transferase family 1" evidence="1">
    <location>
        <begin position="192"/>
        <end position="307"/>
    </location>
</feature>
<dbReference type="Pfam" id="PF00534">
    <property type="entry name" value="Glycos_transf_1"/>
    <property type="match status" value="1"/>
</dbReference>
<name>A0A4S1CK87_9BACT</name>
<reference evidence="3 4" key="1">
    <citation type="submission" date="2019-04" db="EMBL/GenBank/DDBJ databases">
        <title>Geobacter oryzae sp. nov., ferric-reducing bacteria isolated from paddy soil.</title>
        <authorList>
            <person name="Xu Z."/>
            <person name="Masuda Y."/>
            <person name="Itoh H."/>
            <person name="Senoo K."/>
        </authorList>
    </citation>
    <scope>NUCLEOTIDE SEQUENCE [LARGE SCALE GENOMIC DNA]</scope>
    <source>
        <strain evidence="3 4">Red111</strain>
    </source>
</reference>
<keyword evidence="4" id="KW-1185">Reference proteome</keyword>
<organism evidence="3 4">
    <name type="scientific">Geomonas terrae</name>
    <dbReference type="NCBI Taxonomy" id="2562681"/>
    <lineage>
        <taxon>Bacteria</taxon>
        <taxon>Pseudomonadati</taxon>
        <taxon>Thermodesulfobacteriota</taxon>
        <taxon>Desulfuromonadia</taxon>
        <taxon>Geobacterales</taxon>
        <taxon>Geobacteraceae</taxon>
        <taxon>Geomonas</taxon>
    </lineage>
</organism>